<protein>
    <submittedName>
        <fullName evidence="1">Uncharacterized protein</fullName>
    </submittedName>
</protein>
<gene>
    <name evidence="1" type="ORF">B5V02_19615</name>
</gene>
<dbReference type="AlphaFoldDB" id="A0A2W7C509"/>
<reference evidence="2" key="1">
    <citation type="submission" date="2017-03" db="EMBL/GenBank/DDBJ databases">
        <authorList>
            <person name="Safronova V.I."/>
            <person name="Sazanova A.L."/>
            <person name="Chirak E.R."/>
        </authorList>
    </citation>
    <scope>NUCLEOTIDE SEQUENCE [LARGE SCALE GENOMIC DNA]</scope>
    <source>
        <strain evidence="2">Ach-343</strain>
    </source>
</reference>
<sequence>MPSQKAKPRHLLSVIFALIRLELRHLLNSTRFAFDGLFACQTSHGENADMSPSNNEEAIQRDDKWLLSTIFKISDPDDLTPFLQSFCNALPERPLITEISEAEALLNTQGNKVKTYCLKTAIGLLRAIKTTKGRLAFLKTAHACIPIELERTMEHIGYSEYAGTVGTEMLREISKPKPIHFHARFTHPSMGLEEPEGCCFLFRLEDQSELFLIISESGTILTEPEPPFQIIAEKSKEDTEKALADFHARNREELDPRRALATVGEAVPVYTRKDYPLIRELPGADDMPATWEEWRVNLEERAKERGFARYNVRIRPDLFKAWLDANSLLASDLSRKRYAQNLYDDGLEARLNALEQERVAQDIA</sequence>
<evidence type="ECO:0000313" key="2">
    <source>
        <dbReference type="Proteomes" id="UP000248616"/>
    </source>
</evidence>
<accession>A0A2W7C509</accession>
<organism evidence="1 2">
    <name type="scientific">Mesorhizobium kowhaii</name>
    <dbReference type="NCBI Taxonomy" id="1300272"/>
    <lineage>
        <taxon>Bacteria</taxon>
        <taxon>Pseudomonadati</taxon>
        <taxon>Pseudomonadota</taxon>
        <taxon>Alphaproteobacteria</taxon>
        <taxon>Hyphomicrobiales</taxon>
        <taxon>Phyllobacteriaceae</taxon>
        <taxon>Mesorhizobium</taxon>
    </lineage>
</organism>
<comment type="caution">
    <text evidence="1">The sequence shown here is derived from an EMBL/GenBank/DDBJ whole genome shotgun (WGS) entry which is preliminary data.</text>
</comment>
<name>A0A2W7C509_9HYPH</name>
<proteinExistence type="predicted"/>
<keyword evidence="2" id="KW-1185">Reference proteome</keyword>
<dbReference type="Proteomes" id="UP000248616">
    <property type="component" value="Unassembled WGS sequence"/>
</dbReference>
<dbReference type="EMBL" id="MZXV01000040">
    <property type="protein sequence ID" value="PZV36908.1"/>
    <property type="molecule type" value="Genomic_DNA"/>
</dbReference>
<evidence type="ECO:0000313" key="1">
    <source>
        <dbReference type="EMBL" id="PZV36908.1"/>
    </source>
</evidence>